<dbReference type="EMBL" id="LT962688">
    <property type="protein sequence ID" value="SOR32011.1"/>
    <property type="molecule type" value="Genomic_DNA"/>
</dbReference>
<evidence type="ECO:0000313" key="2">
    <source>
        <dbReference type="Proteomes" id="UP000233769"/>
    </source>
</evidence>
<accession>A0A2N9AXG0</accession>
<protein>
    <submittedName>
        <fullName evidence="1">Uncharacterized protein</fullName>
    </submittedName>
</protein>
<proteinExistence type="predicted"/>
<dbReference type="AlphaFoldDB" id="A0A2N9AXG0"/>
<organism evidence="1 2">
    <name type="scientific">Methylorubrum extorquens</name>
    <name type="common">Methylobacterium dichloromethanicum</name>
    <name type="synonym">Methylobacterium extorquens</name>
    <dbReference type="NCBI Taxonomy" id="408"/>
    <lineage>
        <taxon>Bacteria</taxon>
        <taxon>Pseudomonadati</taxon>
        <taxon>Pseudomonadota</taxon>
        <taxon>Alphaproteobacteria</taxon>
        <taxon>Hyphomicrobiales</taxon>
        <taxon>Methylobacteriaceae</taxon>
        <taxon>Methylorubrum</taxon>
    </lineage>
</organism>
<dbReference type="Proteomes" id="UP000233769">
    <property type="component" value="Chromosome tk0001"/>
</dbReference>
<reference evidence="2" key="1">
    <citation type="submission" date="2017-10" db="EMBL/GenBank/DDBJ databases">
        <authorList>
            <person name="Regsiter A."/>
            <person name="William W."/>
        </authorList>
    </citation>
    <scope>NUCLEOTIDE SEQUENCE [LARGE SCALE GENOMIC DNA]</scope>
</reference>
<sequence length="85" mass="9713">MISTSVKEKSMSWSVEILDDKSDDIEYYIAVGGEREARTNANEQKSLGRIILAIKNHAGNLVLDRYYLLPASRRPVSERAYPRKK</sequence>
<gene>
    <name evidence="1" type="ORF">TK0001_5445</name>
</gene>
<evidence type="ECO:0000313" key="1">
    <source>
        <dbReference type="EMBL" id="SOR32011.1"/>
    </source>
</evidence>
<name>A0A2N9AXG0_METEX</name>